<dbReference type="SUPFAM" id="SSF143430">
    <property type="entry name" value="TTP0101/SSO1404-like"/>
    <property type="match status" value="1"/>
</dbReference>
<organism evidence="11 12">
    <name type="scientific">Candidatus Thermoflexus japonica</name>
    <dbReference type="NCBI Taxonomy" id="2035417"/>
    <lineage>
        <taxon>Bacteria</taxon>
        <taxon>Bacillati</taxon>
        <taxon>Chloroflexota</taxon>
        <taxon>Thermoflexia</taxon>
        <taxon>Thermoflexales</taxon>
        <taxon>Thermoflexaceae</taxon>
        <taxon>Thermoflexus</taxon>
    </lineage>
</organism>
<evidence type="ECO:0000313" key="12">
    <source>
        <dbReference type="Proteomes" id="UP000236642"/>
    </source>
</evidence>
<comment type="cofactor">
    <cofactor evidence="1 9">
        <name>Mg(2+)</name>
        <dbReference type="ChEBI" id="CHEBI:18420"/>
    </cofactor>
</comment>
<evidence type="ECO:0000313" key="11">
    <source>
        <dbReference type="EMBL" id="GBD08284.1"/>
    </source>
</evidence>
<comment type="caution">
    <text evidence="11">The sequence shown here is derived from an EMBL/GenBank/DDBJ whole genome shotgun (WGS) entry which is preliminary data.</text>
</comment>
<dbReference type="CDD" id="cd09725">
    <property type="entry name" value="Cas2_I_II_III"/>
    <property type="match status" value="1"/>
</dbReference>
<dbReference type="NCBIfam" id="TIGR01573">
    <property type="entry name" value="cas2"/>
    <property type="match status" value="1"/>
</dbReference>
<dbReference type="GO" id="GO:0004521">
    <property type="term" value="F:RNA endonuclease activity"/>
    <property type="evidence" value="ECO:0007669"/>
    <property type="project" value="UniProtKB-UniRule"/>
</dbReference>
<comment type="function">
    <text evidence="9">CRISPR (clustered regularly interspaced short palindromic repeat), is an adaptive immune system that provides protection against mobile genetic elements (viruses, transposable elements and conjugative plasmids). CRISPR clusters contain sequences complementary to antecedent mobile elements and target invading nucleic acids. CRISPR clusters are transcribed and processed into CRISPR RNA (crRNA). Functions as a ssRNA-specific endoribonuclease. Involved in the integration of spacer DNA into the CRISPR cassette.</text>
</comment>
<dbReference type="PANTHER" id="PTHR34405:SF3">
    <property type="entry name" value="CRISPR-ASSOCIATED ENDORIBONUCLEASE CAS2 3"/>
    <property type="match status" value="1"/>
</dbReference>
<evidence type="ECO:0000256" key="8">
    <source>
        <dbReference type="ARBA" id="ARBA00023118"/>
    </source>
</evidence>
<keyword evidence="6 9" id="KW-0378">Hydrolase</keyword>
<dbReference type="EC" id="3.1.-.-" evidence="9"/>
<dbReference type="GO" id="GO:0016787">
    <property type="term" value="F:hydrolase activity"/>
    <property type="evidence" value="ECO:0007669"/>
    <property type="project" value="UniProtKB-KW"/>
</dbReference>
<protein>
    <recommendedName>
        <fullName evidence="9">CRISPR-associated endoribonuclease Cas2</fullName>
        <ecNumber evidence="9">3.1.-.-</ecNumber>
    </recommendedName>
</protein>
<dbReference type="GO" id="GO:0043571">
    <property type="term" value="P:maintenance of CRISPR repeat elements"/>
    <property type="evidence" value="ECO:0007669"/>
    <property type="project" value="UniProtKB-UniRule"/>
</dbReference>
<evidence type="ECO:0000256" key="4">
    <source>
        <dbReference type="ARBA" id="ARBA00022723"/>
    </source>
</evidence>
<dbReference type="Gene3D" id="3.30.70.240">
    <property type="match status" value="1"/>
</dbReference>
<dbReference type="Pfam" id="PF09827">
    <property type="entry name" value="CRISPR_Cas2"/>
    <property type="match status" value="1"/>
</dbReference>
<dbReference type="Proteomes" id="UP000236642">
    <property type="component" value="Unassembled WGS sequence"/>
</dbReference>
<evidence type="ECO:0000256" key="6">
    <source>
        <dbReference type="ARBA" id="ARBA00022801"/>
    </source>
</evidence>
<feature type="binding site" evidence="9">
    <location>
        <position position="9"/>
    </location>
    <ligand>
        <name>Mg(2+)</name>
        <dbReference type="ChEBI" id="CHEBI:18420"/>
        <note>catalytic</note>
    </ligand>
</feature>
<evidence type="ECO:0000256" key="5">
    <source>
        <dbReference type="ARBA" id="ARBA00022759"/>
    </source>
</evidence>
<comment type="subunit">
    <text evidence="9">Homodimer, forms a heterotetramer with a Cas1 homodimer.</text>
</comment>
<keyword evidence="4 9" id="KW-0479">Metal-binding</keyword>
<keyword evidence="8 9" id="KW-0051">Antiviral defense</keyword>
<evidence type="ECO:0000256" key="1">
    <source>
        <dbReference type="ARBA" id="ARBA00001946"/>
    </source>
</evidence>
<accession>A0A2H5Y4C7</accession>
<dbReference type="GO" id="GO:0046872">
    <property type="term" value="F:metal ion binding"/>
    <property type="evidence" value="ECO:0007669"/>
    <property type="project" value="UniProtKB-UniRule"/>
</dbReference>
<evidence type="ECO:0000256" key="3">
    <source>
        <dbReference type="ARBA" id="ARBA00022722"/>
    </source>
</evidence>
<dbReference type="PANTHER" id="PTHR34405">
    <property type="entry name" value="CRISPR-ASSOCIATED ENDORIBONUCLEASE CAS2"/>
    <property type="match status" value="1"/>
</dbReference>
<dbReference type="HAMAP" id="MF_01471">
    <property type="entry name" value="Cas2"/>
    <property type="match status" value="1"/>
</dbReference>
<reference evidence="12" key="1">
    <citation type="submission" date="2017-09" db="EMBL/GenBank/DDBJ databases">
        <title>Metaegenomics of thermophilic ammonia-oxidizing enrichment culture.</title>
        <authorList>
            <person name="Kato S."/>
            <person name="Suzuki K."/>
        </authorList>
    </citation>
    <scope>NUCLEOTIDE SEQUENCE [LARGE SCALE GENOMIC DNA]</scope>
</reference>
<dbReference type="AlphaFoldDB" id="A0A2H5Y4C7"/>
<gene>
    <name evidence="11" type="primary">cas2_1</name>
    <name evidence="9" type="synonym">cas2</name>
    <name evidence="11" type="ORF">HRbin22_00517</name>
</gene>
<dbReference type="EMBL" id="BEHY01000007">
    <property type="protein sequence ID" value="GBD08284.1"/>
    <property type="molecule type" value="Genomic_DNA"/>
</dbReference>
<keyword evidence="5 9" id="KW-0255">Endonuclease</keyword>
<dbReference type="InterPro" id="IPR021127">
    <property type="entry name" value="CRISPR_associated_Cas2"/>
</dbReference>
<comment type="similarity">
    <text evidence="2 9 10">Belongs to the CRISPR-associated endoribonuclease Cas2 protein family.</text>
</comment>
<dbReference type="GO" id="GO:0051607">
    <property type="term" value="P:defense response to virus"/>
    <property type="evidence" value="ECO:0007669"/>
    <property type="project" value="UniProtKB-UniRule"/>
</dbReference>
<dbReference type="InterPro" id="IPR019199">
    <property type="entry name" value="Virulence_VapD/CRISPR_Cas2"/>
</dbReference>
<evidence type="ECO:0000256" key="2">
    <source>
        <dbReference type="ARBA" id="ARBA00009959"/>
    </source>
</evidence>
<evidence type="ECO:0000256" key="9">
    <source>
        <dbReference type="HAMAP-Rule" id="MF_01471"/>
    </source>
</evidence>
<proteinExistence type="inferred from homology"/>
<sequence>MPYVVVAYDIPDDGRRLRVARALWGMIDRVQKSVFEGELEDPHLERLEERIRRLVRAGEDQVRIYLLCAACRRRIRSIGRSIPMEDPEVWIV</sequence>
<dbReference type="PIRSF" id="PIRSF032582">
    <property type="entry name" value="Cas2"/>
    <property type="match status" value="1"/>
</dbReference>
<evidence type="ECO:0000256" key="7">
    <source>
        <dbReference type="ARBA" id="ARBA00022842"/>
    </source>
</evidence>
<keyword evidence="7 9" id="KW-0460">Magnesium</keyword>
<evidence type="ECO:0000256" key="10">
    <source>
        <dbReference type="PIRNR" id="PIRNR032582"/>
    </source>
</evidence>
<name>A0A2H5Y4C7_9CHLR</name>
<keyword evidence="3 9" id="KW-0540">Nuclease</keyword>